<proteinExistence type="predicted"/>
<name>A0A167UWG5_9HYPO</name>
<sequence>MPAAQPETSRPLGPPSDATQEQERLRLEANDQNPSSALASPPPYVPHQPDPAVQEASPGPHEPRPPESPWQDGLAVTDNETVASSALLGGQGKHPAASATEAGLPRRPKVIKYWMWEILGLVAATASIGATFGTLAHFDGLEVPKWPLGINLTTLVSLYVTVFTTGTTASVVSVMSQAKWAWFASPRPLADLASFDRASRGTVGSVLLLFAPLRRSALGTVASIVSLVSLVVAPFAQQAIRSVTCQYIHAGHTGTIPVANFVSYDVFWDQGRYQTGMDAAAAVVAAMINAVSGTGTDNAAIVPSCPTGNCTFSAYQGITHSSIGLCSACSDSSAEILGPVGSVADYQYNYTLPNGGELVVNPWEPVVMQFLTSDNLENETWVADTFPANLSRLLPAALLDTTVFLFSSASCGTNCSNGTILAEDMDQMFLPLAVSCVLYPCLKNYWGEVVNGEFNETLVSSVPALPEEGDPPYVNFTVVKSPCMVDGQVYDTSNFSLVPQSHQFGAVNYNGSNITAPYECLYEIGGNYVAALGDFFATSLFSGPCGMSHYEVTPQCQNFLMPAFWANGTATVESVAALMDRFATGMTTNFRRVGSRLDGGDAAVRGMALTTTVCTRVEWGWLALPTVVLFLSLGLQCWAIWMSYADRRLPVWKSSLLPLLYHGFVEPVDKTPGRALDEDELETRAEKIKVRFRRDSGAVGFEARW</sequence>
<dbReference type="OrthoDB" id="4866486at2759"/>
<dbReference type="STRING" id="1081102.A0A167UWG5"/>
<evidence type="ECO:0000256" key="2">
    <source>
        <dbReference type="SAM" id="Phobius"/>
    </source>
</evidence>
<protein>
    <submittedName>
        <fullName evidence="3">Uncharacterized protein</fullName>
    </submittedName>
</protein>
<feature type="transmembrane region" description="Helical" evidence="2">
    <location>
        <begin position="114"/>
        <end position="136"/>
    </location>
</feature>
<dbReference type="InterPro" id="IPR021514">
    <property type="entry name" value="DUF3176"/>
</dbReference>
<feature type="transmembrane region" description="Helical" evidence="2">
    <location>
        <begin position="217"/>
        <end position="236"/>
    </location>
</feature>
<dbReference type="PANTHER" id="PTHR35394">
    <property type="entry name" value="DUF3176 DOMAIN-CONTAINING PROTEIN"/>
    <property type="match status" value="1"/>
</dbReference>
<dbReference type="PANTHER" id="PTHR35394:SF5">
    <property type="entry name" value="DUF3176 DOMAIN-CONTAINING PROTEIN"/>
    <property type="match status" value="1"/>
</dbReference>
<gene>
    <name evidence="3" type="ORF">SPI_04834</name>
</gene>
<keyword evidence="2" id="KW-0812">Transmembrane</keyword>
<keyword evidence="2" id="KW-1133">Transmembrane helix</keyword>
<organism evidence="3 4">
    <name type="scientific">Niveomyces insectorum RCEF 264</name>
    <dbReference type="NCBI Taxonomy" id="1081102"/>
    <lineage>
        <taxon>Eukaryota</taxon>
        <taxon>Fungi</taxon>
        <taxon>Dikarya</taxon>
        <taxon>Ascomycota</taxon>
        <taxon>Pezizomycotina</taxon>
        <taxon>Sordariomycetes</taxon>
        <taxon>Hypocreomycetidae</taxon>
        <taxon>Hypocreales</taxon>
        <taxon>Cordycipitaceae</taxon>
        <taxon>Niveomyces</taxon>
    </lineage>
</organism>
<dbReference type="Pfam" id="PF11374">
    <property type="entry name" value="DUF3176"/>
    <property type="match status" value="1"/>
</dbReference>
<reference evidence="3 4" key="1">
    <citation type="journal article" date="2016" name="Genome Biol. Evol.">
        <title>Divergent and convergent evolution of fungal pathogenicity.</title>
        <authorList>
            <person name="Shang Y."/>
            <person name="Xiao G."/>
            <person name="Zheng P."/>
            <person name="Cen K."/>
            <person name="Zhan S."/>
            <person name="Wang C."/>
        </authorList>
    </citation>
    <scope>NUCLEOTIDE SEQUENCE [LARGE SCALE GENOMIC DNA]</scope>
    <source>
        <strain evidence="3 4">RCEF 264</strain>
    </source>
</reference>
<evidence type="ECO:0000313" key="4">
    <source>
        <dbReference type="Proteomes" id="UP000076874"/>
    </source>
</evidence>
<evidence type="ECO:0000256" key="1">
    <source>
        <dbReference type="SAM" id="MobiDB-lite"/>
    </source>
</evidence>
<dbReference type="AlphaFoldDB" id="A0A167UWG5"/>
<dbReference type="EMBL" id="AZHD01000007">
    <property type="protein sequence ID" value="OAA61975.1"/>
    <property type="molecule type" value="Genomic_DNA"/>
</dbReference>
<comment type="caution">
    <text evidence="3">The sequence shown here is derived from an EMBL/GenBank/DDBJ whole genome shotgun (WGS) entry which is preliminary data.</text>
</comment>
<evidence type="ECO:0000313" key="3">
    <source>
        <dbReference type="EMBL" id="OAA61975.1"/>
    </source>
</evidence>
<keyword evidence="2" id="KW-0472">Membrane</keyword>
<feature type="region of interest" description="Disordered" evidence="1">
    <location>
        <begin position="1"/>
        <end position="73"/>
    </location>
</feature>
<dbReference type="Proteomes" id="UP000076874">
    <property type="component" value="Unassembled WGS sequence"/>
</dbReference>
<accession>A0A167UWG5</accession>
<keyword evidence="4" id="KW-1185">Reference proteome</keyword>
<feature type="transmembrane region" description="Helical" evidence="2">
    <location>
        <begin position="156"/>
        <end position="175"/>
    </location>
</feature>
<feature type="transmembrane region" description="Helical" evidence="2">
    <location>
        <begin position="619"/>
        <end position="641"/>
    </location>
</feature>
<feature type="compositionally biased region" description="Pro residues" evidence="1">
    <location>
        <begin position="40"/>
        <end position="49"/>
    </location>
</feature>